<name>A0A561PAY6_9BACT</name>
<keyword evidence="5 12" id="KW-0732">Signal</keyword>
<evidence type="ECO:0000313" key="15">
    <source>
        <dbReference type="EMBL" id="TWF35304.1"/>
    </source>
</evidence>
<dbReference type="InterPro" id="IPR037066">
    <property type="entry name" value="Plug_dom_sf"/>
</dbReference>
<proteinExistence type="inferred from homology"/>
<organism evidence="15 16">
    <name type="scientific">Chitinophaga polysaccharea</name>
    <dbReference type="NCBI Taxonomy" id="1293035"/>
    <lineage>
        <taxon>Bacteria</taxon>
        <taxon>Pseudomonadati</taxon>
        <taxon>Bacteroidota</taxon>
        <taxon>Chitinophagia</taxon>
        <taxon>Chitinophagales</taxon>
        <taxon>Chitinophagaceae</taxon>
        <taxon>Chitinophaga</taxon>
    </lineage>
</organism>
<evidence type="ECO:0000256" key="2">
    <source>
        <dbReference type="ARBA" id="ARBA00022448"/>
    </source>
</evidence>
<dbReference type="InterPro" id="IPR036942">
    <property type="entry name" value="Beta-barrel_TonB_sf"/>
</dbReference>
<comment type="caution">
    <text evidence="15">The sequence shown here is derived from an EMBL/GenBank/DDBJ whole genome shotgun (WGS) entry which is preliminary data.</text>
</comment>
<evidence type="ECO:0000256" key="5">
    <source>
        <dbReference type="ARBA" id="ARBA00022729"/>
    </source>
</evidence>
<dbReference type="Gene3D" id="2.170.130.10">
    <property type="entry name" value="TonB-dependent receptor, plug domain"/>
    <property type="match status" value="1"/>
</dbReference>
<dbReference type="GO" id="GO:0044718">
    <property type="term" value="P:siderophore transmembrane transport"/>
    <property type="evidence" value="ECO:0007669"/>
    <property type="project" value="TreeGrafter"/>
</dbReference>
<reference evidence="15 16" key="1">
    <citation type="submission" date="2019-06" db="EMBL/GenBank/DDBJ databases">
        <title>Sorghum-associated microbial communities from plants grown in Nebraska, USA.</title>
        <authorList>
            <person name="Schachtman D."/>
        </authorList>
    </citation>
    <scope>NUCLEOTIDE SEQUENCE [LARGE SCALE GENOMIC DNA]</scope>
    <source>
        <strain evidence="15 16">1209</strain>
    </source>
</reference>
<dbReference type="OrthoDB" id="9764669at2"/>
<evidence type="ECO:0000256" key="8">
    <source>
        <dbReference type="ARBA" id="ARBA00023170"/>
    </source>
</evidence>
<evidence type="ECO:0000256" key="10">
    <source>
        <dbReference type="PROSITE-ProRule" id="PRU01360"/>
    </source>
</evidence>
<dbReference type="GO" id="GO:0015344">
    <property type="term" value="F:siderophore uptake transmembrane transporter activity"/>
    <property type="evidence" value="ECO:0007669"/>
    <property type="project" value="TreeGrafter"/>
</dbReference>
<dbReference type="PANTHER" id="PTHR30069">
    <property type="entry name" value="TONB-DEPENDENT OUTER MEMBRANE RECEPTOR"/>
    <property type="match status" value="1"/>
</dbReference>
<dbReference type="GO" id="GO:0009279">
    <property type="term" value="C:cell outer membrane"/>
    <property type="evidence" value="ECO:0007669"/>
    <property type="project" value="UniProtKB-SubCell"/>
</dbReference>
<evidence type="ECO:0000256" key="3">
    <source>
        <dbReference type="ARBA" id="ARBA00022452"/>
    </source>
</evidence>
<dbReference type="Pfam" id="PF07715">
    <property type="entry name" value="Plug"/>
    <property type="match status" value="1"/>
</dbReference>
<feature type="chain" id="PRO_5022154291" evidence="12">
    <location>
        <begin position="27"/>
        <end position="725"/>
    </location>
</feature>
<keyword evidence="16" id="KW-1185">Reference proteome</keyword>
<keyword evidence="7 10" id="KW-0472">Membrane</keyword>
<evidence type="ECO:0000256" key="12">
    <source>
        <dbReference type="SAM" id="SignalP"/>
    </source>
</evidence>
<evidence type="ECO:0000313" key="16">
    <source>
        <dbReference type="Proteomes" id="UP000320811"/>
    </source>
</evidence>
<dbReference type="InterPro" id="IPR012910">
    <property type="entry name" value="Plug_dom"/>
</dbReference>
<dbReference type="PANTHER" id="PTHR30069:SF29">
    <property type="entry name" value="HEMOGLOBIN AND HEMOGLOBIN-HAPTOGLOBIN-BINDING PROTEIN 1-RELATED"/>
    <property type="match status" value="1"/>
</dbReference>
<dbReference type="EMBL" id="VIWO01000009">
    <property type="protein sequence ID" value="TWF35304.1"/>
    <property type="molecule type" value="Genomic_DNA"/>
</dbReference>
<keyword evidence="6 11" id="KW-0798">TonB box</keyword>
<feature type="domain" description="TonB-dependent receptor plug" evidence="14">
    <location>
        <begin position="50"/>
        <end position="159"/>
    </location>
</feature>
<keyword evidence="3 10" id="KW-1134">Transmembrane beta strand</keyword>
<gene>
    <name evidence="15" type="ORF">FHW36_10993</name>
</gene>
<dbReference type="AlphaFoldDB" id="A0A561PAY6"/>
<evidence type="ECO:0000259" key="14">
    <source>
        <dbReference type="Pfam" id="PF07715"/>
    </source>
</evidence>
<feature type="domain" description="TonB-dependent receptor-like beta-barrel" evidence="13">
    <location>
        <begin position="248"/>
        <end position="699"/>
    </location>
</feature>
<evidence type="ECO:0000256" key="6">
    <source>
        <dbReference type="ARBA" id="ARBA00023077"/>
    </source>
</evidence>
<comment type="similarity">
    <text evidence="10 11">Belongs to the TonB-dependent receptor family.</text>
</comment>
<evidence type="ECO:0000256" key="9">
    <source>
        <dbReference type="ARBA" id="ARBA00023237"/>
    </source>
</evidence>
<dbReference type="Gene3D" id="2.40.170.20">
    <property type="entry name" value="TonB-dependent receptor, beta-barrel domain"/>
    <property type="match status" value="1"/>
</dbReference>
<protein>
    <submittedName>
        <fullName evidence="15">Vitamin B12 transporter</fullName>
    </submittedName>
</protein>
<dbReference type="RefSeq" id="WP_145673310.1">
    <property type="nucleotide sequence ID" value="NZ_VIWO01000009.1"/>
</dbReference>
<evidence type="ECO:0000256" key="4">
    <source>
        <dbReference type="ARBA" id="ARBA00022692"/>
    </source>
</evidence>
<feature type="signal peptide" evidence="12">
    <location>
        <begin position="1"/>
        <end position="26"/>
    </location>
</feature>
<dbReference type="InterPro" id="IPR039426">
    <property type="entry name" value="TonB-dep_rcpt-like"/>
</dbReference>
<dbReference type="Proteomes" id="UP000320811">
    <property type="component" value="Unassembled WGS sequence"/>
</dbReference>
<keyword evidence="8" id="KW-0675">Receptor</keyword>
<accession>A0A561PAY6</accession>
<dbReference type="SUPFAM" id="SSF56935">
    <property type="entry name" value="Porins"/>
    <property type="match status" value="1"/>
</dbReference>
<evidence type="ECO:0000256" key="7">
    <source>
        <dbReference type="ARBA" id="ARBA00023136"/>
    </source>
</evidence>
<dbReference type="InterPro" id="IPR000531">
    <property type="entry name" value="Beta-barrel_TonB"/>
</dbReference>
<evidence type="ECO:0000256" key="1">
    <source>
        <dbReference type="ARBA" id="ARBA00004571"/>
    </source>
</evidence>
<keyword evidence="9 10" id="KW-0998">Cell outer membrane</keyword>
<keyword evidence="4 10" id="KW-0812">Transmembrane</keyword>
<keyword evidence="2 10" id="KW-0813">Transport</keyword>
<dbReference type="CDD" id="cd01347">
    <property type="entry name" value="ligand_gated_channel"/>
    <property type="match status" value="1"/>
</dbReference>
<evidence type="ECO:0000256" key="11">
    <source>
        <dbReference type="RuleBase" id="RU003357"/>
    </source>
</evidence>
<dbReference type="PROSITE" id="PS52016">
    <property type="entry name" value="TONB_DEPENDENT_REC_3"/>
    <property type="match status" value="1"/>
</dbReference>
<sequence length="725" mass="79636">MKKEKSKITALLAGSAALLFAQCVSAQQRDTLSKSLKEVVVAATRSEKDPKDIGRSITLISSEQIANSGANRMAELLSQQEGIFVVGTGQNPGQLQSIFTRGANSNQTIILVDGVKITDPTSTDNAADLSELSLMNIERIEIVRGSQSTLYGSSAIGGVINIITKTQQAPGLHIDAEAKAGTFGAGTFLSGENVFLNYTAKSGFYINAGASNTNVNGLDATVDTVTNVNDYKHNHRDRDGFSKLDLVGKVGFKNEKWDIFASYKNVNQRADLDKGAYTDDDNYTSRFKRNLTTYGAAYTINNKLKVAYTGGLTDLKRVFVDDSSVINTAGQYDGNYYTGTYKGLVSNNELQVNLQLKGFSAVIGGGLSDEKMTFSTYYYSNNNGVYESKSDLDSLHIHVKTINQFAHIDLDGSIINDRYKAFAIGLGIRNTRHDLFGNNLTYQINPSFKVSEHALLFASYSTGFNAPSLYQLYSPEKDPTSGITRGNKTLKPEVSQSWEFGFKQQVDDHISYSISYFKTVVTNSIDYVYLWDKTKKTDALGYMDYHGDTYLNIGKQTNQGIEISIRSKMSSKLTVFANLSLISGKLEYNPSSIDTAHTQGSQVQLFSNGAFINKEVENIGLVRRPSTANAGLIYQPGEKISLGMNLKYVGPRSDIYYNSASGPFGALATKGVGDYSLLDVLVKYNVISSLSTTLRVENIFDVKYSEIYGYTTRGRGFYLSLRYHL</sequence>
<comment type="subcellular location">
    <subcellularLocation>
        <location evidence="1 10">Cell outer membrane</location>
        <topology evidence="1 10">Multi-pass membrane protein</topology>
    </subcellularLocation>
</comment>
<dbReference type="Pfam" id="PF00593">
    <property type="entry name" value="TonB_dep_Rec_b-barrel"/>
    <property type="match status" value="1"/>
</dbReference>
<evidence type="ECO:0000259" key="13">
    <source>
        <dbReference type="Pfam" id="PF00593"/>
    </source>
</evidence>